<reference evidence="2 3" key="1">
    <citation type="journal article" date="2020" name="Microorganisms">
        <title>New Insight into Antimicrobial Compounds from Food and Marine-Sourced Carnobacterium Species through Phenotype and Genome Analyses.</title>
        <authorList>
            <person name="Begrem S."/>
            <person name="Ivaniuk F."/>
            <person name="Gigout-Chevalier F."/>
            <person name="Kolypczuk L."/>
            <person name="Bonnetot S."/>
            <person name="Leroi F."/>
            <person name="Grovel O."/>
            <person name="Delbarre-Ladrat C."/>
            <person name="Passerini D."/>
        </authorList>
    </citation>
    <scope>NUCLEOTIDE SEQUENCE [LARGE SCALE GENOMIC DNA]</scope>
    <source>
        <strain evidence="2 3">MIP2551</strain>
    </source>
</reference>
<evidence type="ECO:0000313" key="3">
    <source>
        <dbReference type="Proteomes" id="UP000638836"/>
    </source>
</evidence>
<dbReference type="Gene3D" id="3.30.930.20">
    <property type="entry name" value="Protein of unknown function DUF1054"/>
    <property type="match status" value="1"/>
</dbReference>
<dbReference type="InterPro" id="IPR053707">
    <property type="entry name" value="UPF0637_domain_sf"/>
</dbReference>
<dbReference type="Pfam" id="PF06335">
    <property type="entry name" value="DUF1054"/>
    <property type="match status" value="1"/>
</dbReference>
<comment type="similarity">
    <text evidence="1">Belongs to the UPF0637 family.</text>
</comment>
<comment type="caution">
    <text evidence="2">The sequence shown here is derived from an EMBL/GenBank/DDBJ whole genome shotgun (WGS) entry which is preliminary data.</text>
</comment>
<gene>
    <name evidence="2" type="ORF">GLO26_04455</name>
</gene>
<dbReference type="SUPFAM" id="SSF142913">
    <property type="entry name" value="YktB/PF0168-like"/>
    <property type="match status" value="1"/>
</dbReference>
<keyword evidence="3" id="KW-1185">Reference proteome</keyword>
<dbReference type="PIRSF" id="PIRSF021332">
    <property type="entry name" value="DUF1054"/>
    <property type="match status" value="1"/>
</dbReference>
<dbReference type="RefSeq" id="WP_023177429.1">
    <property type="nucleotide sequence ID" value="NZ_JBELZU010000003.1"/>
</dbReference>
<proteinExistence type="inferred from homology"/>
<evidence type="ECO:0000313" key="2">
    <source>
        <dbReference type="EMBL" id="MBC9825081.1"/>
    </source>
</evidence>
<name>A0ABR7TCY1_9LACT</name>
<sequence length="218" mass="25406">MNNNTFTKEDFDVFKIEGLEQRMTAIRNQLQPKFRALGQDFAKEIADELNQESLPVHIAQHLRRTKNAPKDTWLAIGGDKRGYKKYPHFQLGLYETHLFIWLAFIDNPLHEEKMALQIIEDPSLLFKIPDDYVVSWDHTKETVIPLTEADLLNGLIRWQTVKKGEFLIGRQLLAEDPILKDPKAMQEYILNTFIQLVPLYKQAYSVYDLQEPANSYAT</sequence>
<dbReference type="Proteomes" id="UP000638836">
    <property type="component" value="Unassembled WGS sequence"/>
</dbReference>
<organism evidence="2 3">
    <name type="scientific">Carnobacterium inhibens</name>
    <dbReference type="NCBI Taxonomy" id="147709"/>
    <lineage>
        <taxon>Bacteria</taxon>
        <taxon>Bacillati</taxon>
        <taxon>Bacillota</taxon>
        <taxon>Bacilli</taxon>
        <taxon>Lactobacillales</taxon>
        <taxon>Carnobacteriaceae</taxon>
        <taxon>Carnobacterium</taxon>
    </lineage>
</organism>
<dbReference type="EMBL" id="WNJQ01000003">
    <property type="protein sequence ID" value="MBC9825081.1"/>
    <property type="molecule type" value="Genomic_DNA"/>
</dbReference>
<protein>
    <recommendedName>
        <fullName evidence="1">UPF0637 protein GLO26_04455</fullName>
    </recommendedName>
</protein>
<accession>A0ABR7TCY1</accession>
<dbReference type="InterPro" id="IPR009403">
    <property type="entry name" value="UPF0637"/>
</dbReference>
<evidence type="ECO:0000256" key="1">
    <source>
        <dbReference type="HAMAP-Rule" id="MF_01851"/>
    </source>
</evidence>
<dbReference type="HAMAP" id="MF_01851">
    <property type="entry name" value="UPF0637"/>
    <property type="match status" value="1"/>
</dbReference>